<dbReference type="Proteomes" id="UP000016933">
    <property type="component" value="Unassembled WGS sequence"/>
</dbReference>
<protein>
    <submittedName>
        <fullName evidence="2">Uncharacterized protein</fullName>
    </submittedName>
</protein>
<reference evidence="3" key="1">
    <citation type="journal article" date="2012" name="PLoS Genet.">
        <title>The genomes of the fungal plant pathogens Cladosporium fulvum and Dothistroma septosporum reveal adaptation to different hosts and lifestyles but also signatures of common ancestry.</title>
        <authorList>
            <person name="de Wit P.J.G.M."/>
            <person name="van der Burgt A."/>
            <person name="Oekmen B."/>
            <person name="Stergiopoulos I."/>
            <person name="Abd-Elsalam K.A."/>
            <person name="Aerts A.L."/>
            <person name="Bahkali A.H."/>
            <person name="Beenen H.G."/>
            <person name="Chettri P."/>
            <person name="Cox M.P."/>
            <person name="Datema E."/>
            <person name="de Vries R.P."/>
            <person name="Dhillon B."/>
            <person name="Ganley A.R."/>
            <person name="Griffiths S.A."/>
            <person name="Guo Y."/>
            <person name="Hamelin R.C."/>
            <person name="Henrissat B."/>
            <person name="Kabir M.S."/>
            <person name="Jashni M.K."/>
            <person name="Kema G."/>
            <person name="Klaubauf S."/>
            <person name="Lapidus A."/>
            <person name="Levasseur A."/>
            <person name="Lindquist E."/>
            <person name="Mehrabi R."/>
            <person name="Ohm R.A."/>
            <person name="Owen T.J."/>
            <person name="Salamov A."/>
            <person name="Schwelm A."/>
            <person name="Schijlen E."/>
            <person name="Sun H."/>
            <person name="van den Burg H.A."/>
            <person name="van Ham R.C.H.J."/>
            <person name="Zhang S."/>
            <person name="Goodwin S.B."/>
            <person name="Grigoriev I.V."/>
            <person name="Collemare J."/>
            <person name="Bradshaw R.E."/>
        </authorList>
    </citation>
    <scope>NUCLEOTIDE SEQUENCE [LARGE SCALE GENOMIC DNA]</scope>
    <source>
        <strain evidence="3">NZE10 / CBS 128990</strain>
    </source>
</reference>
<evidence type="ECO:0000313" key="3">
    <source>
        <dbReference type="Proteomes" id="UP000016933"/>
    </source>
</evidence>
<feature type="compositionally biased region" description="Basic and acidic residues" evidence="1">
    <location>
        <begin position="189"/>
        <end position="201"/>
    </location>
</feature>
<organism evidence="2 3">
    <name type="scientific">Dothistroma septosporum (strain NZE10 / CBS 128990)</name>
    <name type="common">Red band needle blight fungus</name>
    <name type="synonym">Mycosphaerella pini</name>
    <dbReference type="NCBI Taxonomy" id="675120"/>
    <lineage>
        <taxon>Eukaryota</taxon>
        <taxon>Fungi</taxon>
        <taxon>Dikarya</taxon>
        <taxon>Ascomycota</taxon>
        <taxon>Pezizomycotina</taxon>
        <taxon>Dothideomycetes</taxon>
        <taxon>Dothideomycetidae</taxon>
        <taxon>Mycosphaerellales</taxon>
        <taxon>Mycosphaerellaceae</taxon>
        <taxon>Dothistroma</taxon>
    </lineage>
</organism>
<evidence type="ECO:0000313" key="2">
    <source>
        <dbReference type="EMBL" id="EME40480.1"/>
    </source>
</evidence>
<evidence type="ECO:0000256" key="1">
    <source>
        <dbReference type="SAM" id="MobiDB-lite"/>
    </source>
</evidence>
<feature type="compositionally biased region" description="Acidic residues" evidence="1">
    <location>
        <begin position="461"/>
        <end position="471"/>
    </location>
</feature>
<name>N1PFX0_DOTSN</name>
<feature type="region of interest" description="Disordered" evidence="1">
    <location>
        <begin position="437"/>
        <end position="471"/>
    </location>
</feature>
<gene>
    <name evidence="2" type="ORF">DOTSEDRAFT_27128</name>
</gene>
<dbReference type="AlphaFoldDB" id="N1PFX0"/>
<accession>N1PFX0</accession>
<keyword evidence="3" id="KW-1185">Reference proteome</keyword>
<feature type="region of interest" description="Disordered" evidence="1">
    <location>
        <begin position="186"/>
        <end position="210"/>
    </location>
</feature>
<proteinExistence type="predicted"/>
<dbReference type="HOGENOM" id="CLU_580057_0_0_1"/>
<feature type="compositionally biased region" description="Polar residues" evidence="1">
    <location>
        <begin position="437"/>
        <end position="448"/>
    </location>
</feature>
<feature type="region of interest" description="Disordered" evidence="1">
    <location>
        <begin position="1"/>
        <end position="21"/>
    </location>
</feature>
<sequence>MADRKTPSVQNATKAAEHRRLRVNEKDPPLPITQNHLQHYNTVQSTPGPVPITGHRTHTMNEFQTHSFLTGELRALNPVPPPSFFKRKDLLERARRARGIDARVEAIVFWGADSNTSLGIEPTQDLLPDPKGLEDVYPSARQLAMWPVSTLERQGEPINLEEPITQDLEAIMDTFFEFERFDSGQGARVGKDEDTRSKVKGETGSAGRSTGTRWRIGVTFSEEHVPRSVGSSAFWSKIITLPSPSDAKTPYSHLQHGTLAKVTPPTDFIVNYNSRWSKDHFPRPLWLRSLALYEDLIRPATTPLHLSRYSCGSDRALLLSHGLLVWAWDTVRLDAELHLLGGMLRSLRLEDRALVKAMRLENYVLYRGWPKNDRFHRIVRAAEGPGKEEVRKDLEIWISQESAKGGPKPVKVKDYRGHMLQTPAYAGKKRKRTCNEALSEQMKLTSEARSPGSFPVGDSSANDDSEGCVSM</sequence>
<reference evidence="2 3" key="2">
    <citation type="journal article" date="2012" name="PLoS Pathog.">
        <title>Diverse lifestyles and strategies of plant pathogenesis encoded in the genomes of eighteen Dothideomycetes fungi.</title>
        <authorList>
            <person name="Ohm R.A."/>
            <person name="Feau N."/>
            <person name="Henrissat B."/>
            <person name="Schoch C.L."/>
            <person name="Horwitz B.A."/>
            <person name="Barry K.W."/>
            <person name="Condon B.J."/>
            <person name="Copeland A.C."/>
            <person name="Dhillon B."/>
            <person name="Glaser F."/>
            <person name="Hesse C.N."/>
            <person name="Kosti I."/>
            <person name="LaButti K."/>
            <person name="Lindquist E.A."/>
            <person name="Lucas S."/>
            <person name="Salamov A.A."/>
            <person name="Bradshaw R.E."/>
            <person name="Ciuffetti L."/>
            <person name="Hamelin R.C."/>
            <person name="Kema G.H.J."/>
            <person name="Lawrence C."/>
            <person name="Scott J.A."/>
            <person name="Spatafora J.W."/>
            <person name="Turgeon B.G."/>
            <person name="de Wit P.J.G.M."/>
            <person name="Zhong S."/>
            <person name="Goodwin S.B."/>
            <person name="Grigoriev I.V."/>
        </authorList>
    </citation>
    <scope>NUCLEOTIDE SEQUENCE [LARGE SCALE GENOMIC DNA]</scope>
    <source>
        <strain evidence="3">NZE10 / CBS 128990</strain>
    </source>
</reference>
<dbReference type="EMBL" id="KB446543">
    <property type="protein sequence ID" value="EME40480.1"/>
    <property type="molecule type" value="Genomic_DNA"/>
</dbReference>